<feature type="region of interest" description="Disordered" evidence="1">
    <location>
        <begin position="111"/>
        <end position="131"/>
    </location>
</feature>
<sequence>MDDTSLNDAETQDQEKPSELAGLYRKWTAEDGKYNVHECLRHFFSDPSGLLLMLRSTRSLIAGDVPTQLLRDEFKVLANPKMDIMVHGTLINTEYRERVVKFFLAEGYEPSESLGQAPSNPTPQSPLLGREKSLVRGDKKVHIRTVECFDPLMDLPHHYSTTASMNAITGTHVVSFFPKLTFADKLMYVRPASSQRRIEEEQTMRRGWGVVDQIDDLEDRLTQEENETKVMSLPEARADFVSGRVQKALLIGDEGQLQWPSEKGFEAFRYWFNLSS</sequence>
<keyword evidence="3" id="KW-1185">Reference proteome</keyword>
<accession>A0ABR1S3M8</accession>
<reference evidence="2 3" key="1">
    <citation type="submission" date="2023-01" db="EMBL/GenBank/DDBJ databases">
        <title>Analysis of 21 Apiospora genomes using comparative genomics revels a genus with tremendous synthesis potential of carbohydrate active enzymes and secondary metabolites.</title>
        <authorList>
            <person name="Sorensen T."/>
        </authorList>
    </citation>
    <scope>NUCLEOTIDE SEQUENCE [LARGE SCALE GENOMIC DNA]</scope>
    <source>
        <strain evidence="2 3">CBS 20057</strain>
    </source>
</reference>
<organism evidence="2 3">
    <name type="scientific">Apiospora marii</name>
    <dbReference type="NCBI Taxonomy" id="335849"/>
    <lineage>
        <taxon>Eukaryota</taxon>
        <taxon>Fungi</taxon>
        <taxon>Dikarya</taxon>
        <taxon>Ascomycota</taxon>
        <taxon>Pezizomycotina</taxon>
        <taxon>Sordariomycetes</taxon>
        <taxon>Xylariomycetidae</taxon>
        <taxon>Amphisphaeriales</taxon>
        <taxon>Apiosporaceae</taxon>
        <taxon>Apiospora</taxon>
    </lineage>
</organism>
<protein>
    <recommendedName>
        <fullName evidence="4">DNA2/NAM7 helicase helicase domain-containing protein</fullName>
    </recommendedName>
</protein>
<evidence type="ECO:0008006" key="4">
    <source>
        <dbReference type="Google" id="ProtNLM"/>
    </source>
</evidence>
<comment type="caution">
    <text evidence="2">The sequence shown here is derived from an EMBL/GenBank/DDBJ whole genome shotgun (WGS) entry which is preliminary data.</text>
</comment>
<evidence type="ECO:0000256" key="1">
    <source>
        <dbReference type="SAM" id="MobiDB-lite"/>
    </source>
</evidence>
<evidence type="ECO:0000313" key="2">
    <source>
        <dbReference type="EMBL" id="KAK8026453.1"/>
    </source>
</evidence>
<evidence type="ECO:0000313" key="3">
    <source>
        <dbReference type="Proteomes" id="UP001396898"/>
    </source>
</evidence>
<dbReference type="EMBL" id="JAQQWI010000007">
    <property type="protein sequence ID" value="KAK8026453.1"/>
    <property type="molecule type" value="Genomic_DNA"/>
</dbReference>
<gene>
    <name evidence="2" type="ORF">PG991_003509</name>
</gene>
<name>A0ABR1S3M8_9PEZI</name>
<proteinExistence type="predicted"/>
<dbReference type="Proteomes" id="UP001396898">
    <property type="component" value="Unassembled WGS sequence"/>
</dbReference>